<evidence type="ECO:0000313" key="2">
    <source>
        <dbReference type="Proteomes" id="UP000224634"/>
    </source>
</evidence>
<protein>
    <submittedName>
        <fullName evidence="1">Uncharacterized protein</fullName>
    </submittedName>
</protein>
<organism evidence="1 2">
    <name type="scientific">Polytolypa hystricis (strain UAMH7299)</name>
    <dbReference type="NCBI Taxonomy" id="1447883"/>
    <lineage>
        <taxon>Eukaryota</taxon>
        <taxon>Fungi</taxon>
        <taxon>Dikarya</taxon>
        <taxon>Ascomycota</taxon>
        <taxon>Pezizomycotina</taxon>
        <taxon>Eurotiomycetes</taxon>
        <taxon>Eurotiomycetidae</taxon>
        <taxon>Onygenales</taxon>
        <taxon>Onygenales incertae sedis</taxon>
        <taxon>Polytolypa</taxon>
    </lineage>
</organism>
<dbReference type="OrthoDB" id="10459679at2759"/>
<keyword evidence="2" id="KW-1185">Reference proteome</keyword>
<name>A0A2B7Z2W0_POLH7</name>
<dbReference type="AlphaFoldDB" id="A0A2B7Z2W0"/>
<comment type="caution">
    <text evidence="1">The sequence shown here is derived from an EMBL/GenBank/DDBJ whole genome shotgun (WGS) entry which is preliminary data.</text>
</comment>
<gene>
    <name evidence="1" type="ORF">AJ80_00199</name>
</gene>
<dbReference type="Proteomes" id="UP000224634">
    <property type="component" value="Unassembled WGS sequence"/>
</dbReference>
<accession>A0A2B7Z2W0</accession>
<reference evidence="1 2" key="1">
    <citation type="submission" date="2017-10" db="EMBL/GenBank/DDBJ databases">
        <title>Comparative genomics in systemic dimorphic fungi from Ajellomycetaceae.</title>
        <authorList>
            <person name="Munoz J.F."/>
            <person name="Mcewen J.G."/>
            <person name="Clay O.K."/>
            <person name="Cuomo C.A."/>
        </authorList>
    </citation>
    <scope>NUCLEOTIDE SEQUENCE [LARGE SCALE GENOMIC DNA]</scope>
    <source>
        <strain evidence="1 2">UAMH7299</strain>
    </source>
</reference>
<sequence length="160" mass="18264">MDRYLHPEDMETIRQWFPNIRDFVFDLDPSGCLLTLHLFATDISRHPKLEHLGIHLPHNIPIKSLSEETIYDTTERIFKHIDSQKPHLMTDAFRPPGQQLLRFNSLDVGIGNWDKLDGAVFALLGSKGTCTVVEGYKMGGWRCCYGICLPRVAIPPSFDV</sequence>
<dbReference type="EMBL" id="PDNA01000002">
    <property type="protein sequence ID" value="PGH27945.1"/>
    <property type="molecule type" value="Genomic_DNA"/>
</dbReference>
<proteinExistence type="predicted"/>
<evidence type="ECO:0000313" key="1">
    <source>
        <dbReference type="EMBL" id="PGH27945.1"/>
    </source>
</evidence>